<feature type="domain" description="C2H2-type" evidence="2">
    <location>
        <begin position="58"/>
        <end position="79"/>
    </location>
</feature>
<dbReference type="AlphaFoldDB" id="A0A2T7PBW4"/>
<dbReference type="Proteomes" id="UP000245119">
    <property type="component" value="Linkage Group LG5"/>
</dbReference>
<reference evidence="3 4" key="1">
    <citation type="submission" date="2018-04" db="EMBL/GenBank/DDBJ databases">
        <title>The genome of golden apple snail Pomacea canaliculata provides insight into stress tolerance and invasive adaptation.</title>
        <authorList>
            <person name="Liu C."/>
            <person name="Liu B."/>
            <person name="Ren Y."/>
            <person name="Zhang Y."/>
            <person name="Wang H."/>
            <person name="Li S."/>
            <person name="Jiang F."/>
            <person name="Yin L."/>
            <person name="Zhang G."/>
            <person name="Qian W."/>
            <person name="Fan W."/>
        </authorList>
    </citation>
    <scope>NUCLEOTIDE SEQUENCE [LARGE SCALE GENOMIC DNA]</scope>
    <source>
        <strain evidence="3">SZHN2017</strain>
        <tissue evidence="3">Muscle</tissue>
    </source>
</reference>
<gene>
    <name evidence="3" type="ORF">C0Q70_10188</name>
</gene>
<dbReference type="EMBL" id="PZQS01000005">
    <property type="protein sequence ID" value="PVD30913.1"/>
    <property type="molecule type" value="Genomic_DNA"/>
</dbReference>
<comment type="caution">
    <text evidence="3">The sequence shown here is derived from an EMBL/GenBank/DDBJ whole genome shotgun (WGS) entry which is preliminary data.</text>
</comment>
<evidence type="ECO:0000313" key="4">
    <source>
        <dbReference type="Proteomes" id="UP000245119"/>
    </source>
</evidence>
<accession>A0A2T7PBW4</accession>
<feature type="region of interest" description="Disordered" evidence="1">
    <location>
        <begin position="1"/>
        <end position="24"/>
    </location>
</feature>
<evidence type="ECO:0000313" key="3">
    <source>
        <dbReference type="EMBL" id="PVD30913.1"/>
    </source>
</evidence>
<keyword evidence="4" id="KW-1185">Reference proteome</keyword>
<dbReference type="PROSITE" id="PS00028">
    <property type="entry name" value="ZINC_FINGER_C2H2_1"/>
    <property type="match status" value="1"/>
</dbReference>
<sequence>MKTSQLPQESKEKSLQPKQFGASKAPKVESCSDLFDTEASILPMNDGLSVQCTDGIQCHLCHCLFSCCSQFSDHAAEIHFASTDRAHWQDVQSKGVYNSRGVLVALGSEPVVFKYLCAYCPTRGIHKHLMMQHQQEQHKDKSPWIIVLQSAASATQQTTKSCSRVEMKNTAAPRPQRKKHKYEIPEQELEVALTDVFTLDPLKFRNFLGANGVSALNMACLPRKTLFEVLKRGKRNQ</sequence>
<dbReference type="InterPro" id="IPR013087">
    <property type="entry name" value="Znf_C2H2_type"/>
</dbReference>
<organism evidence="3 4">
    <name type="scientific">Pomacea canaliculata</name>
    <name type="common">Golden apple snail</name>
    <dbReference type="NCBI Taxonomy" id="400727"/>
    <lineage>
        <taxon>Eukaryota</taxon>
        <taxon>Metazoa</taxon>
        <taxon>Spiralia</taxon>
        <taxon>Lophotrochozoa</taxon>
        <taxon>Mollusca</taxon>
        <taxon>Gastropoda</taxon>
        <taxon>Caenogastropoda</taxon>
        <taxon>Architaenioglossa</taxon>
        <taxon>Ampullarioidea</taxon>
        <taxon>Ampullariidae</taxon>
        <taxon>Pomacea</taxon>
    </lineage>
</organism>
<name>A0A2T7PBW4_POMCA</name>
<proteinExistence type="predicted"/>
<evidence type="ECO:0000256" key="1">
    <source>
        <dbReference type="SAM" id="MobiDB-lite"/>
    </source>
</evidence>
<protein>
    <recommendedName>
        <fullName evidence="2">C2H2-type domain-containing protein</fullName>
    </recommendedName>
</protein>
<evidence type="ECO:0000259" key="2">
    <source>
        <dbReference type="PROSITE" id="PS00028"/>
    </source>
</evidence>
<feature type="region of interest" description="Disordered" evidence="1">
    <location>
        <begin position="159"/>
        <end position="180"/>
    </location>
</feature>